<comment type="caution">
    <text evidence="4">The sequence shown here is derived from an EMBL/GenBank/DDBJ whole genome shotgun (WGS) entry which is preliminary data.</text>
</comment>
<dbReference type="GO" id="GO:0016567">
    <property type="term" value="P:protein ubiquitination"/>
    <property type="evidence" value="ECO:0007669"/>
    <property type="project" value="InterPro"/>
</dbReference>
<evidence type="ECO:0000256" key="2">
    <source>
        <dbReference type="SAM" id="MobiDB-lite"/>
    </source>
</evidence>
<feature type="region of interest" description="Disordered" evidence="2">
    <location>
        <begin position="741"/>
        <end position="763"/>
    </location>
</feature>
<feature type="region of interest" description="Disordered" evidence="2">
    <location>
        <begin position="1014"/>
        <end position="1035"/>
    </location>
</feature>
<feature type="region of interest" description="Disordered" evidence="2">
    <location>
        <begin position="1"/>
        <end position="116"/>
    </location>
</feature>
<feature type="compositionally biased region" description="Polar residues" evidence="2">
    <location>
        <begin position="786"/>
        <end position="801"/>
    </location>
</feature>
<feature type="domain" description="RING-type" evidence="3">
    <location>
        <begin position="1175"/>
        <end position="1217"/>
    </location>
</feature>
<dbReference type="Gene3D" id="3.30.40.10">
    <property type="entry name" value="Zinc/RING finger domain, C3HC4 (zinc finger)"/>
    <property type="match status" value="1"/>
</dbReference>
<feature type="region of interest" description="Disordered" evidence="2">
    <location>
        <begin position="1221"/>
        <end position="1283"/>
    </location>
</feature>
<organism evidence="4 5">
    <name type="scientific">Favolaschia claudopus</name>
    <dbReference type="NCBI Taxonomy" id="2862362"/>
    <lineage>
        <taxon>Eukaryota</taxon>
        <taxon>Fungi</taxon>
        <taxon>Dikarya</taxon>
        <taxon>Basidiomycota</taxon>
        <taxon>Agaricomycotina</taxon>
        <taxon>Agaricomycetes</taxon>
        <taxon>Agaricomycetidae</taxon>
        <taxon>Agaricales</taxon>
        <taxon>Marasmiineae</taxon>
        <taxon>Mycenaceae</taxon>
        <taxon>Favolaschia</taxon>
    </lineage>
</organism>
<evidence type="ECO:0000313" key="4">
    <source>
        <dbReference type="EMBL" id="KAK7061887.1"/>
    </source>
</evidence>
<feature type="compositionally biased region" description="Gly residues" evidence="2">
    <location>
        <begin position="1250"/>
        <end position="1270"/>
    </location>
</feature>
<dbReference type="GO" id="GO:0046621">
    <property type="term" value="P:negative regulation of organ growth"/>
    <property type="evidence" value="ECO:0007669"/>
    <property type="project" value="InterPro"/>
</dbReference>
<dbReference type="GO" id="GO:0004842">
    <property type="term" value="F:ubiquitin-protein transferase activity"/>
    <property type="evidence" value="ECO:0007669"/>
    <property type="project" value="InterPro"/>
</dbReference>
<dbReference type="Pfam" id="PF13639">
    <property type="entry name" value="zf-RING_2"/>
    <property type="match status" value="1"/>
</dbReference>
<feature type="region of interest" description="Disordered" evidence="2">
    <location>
        <begin position="850"/>
        <end position="874"/>
    </location>
</feature>
<evidence type="ECO:0000313" key="5">
    <source>
        <dbReference type="Proteomes" id="UP001362999"/>
    </source>
</evidence>
<dbReference type="InterPro" id="IPR013083">
    <property type="entry name" value="Znf_RING/FYVE/PHD"/>
</dbReference>
<feature type="region of interest" description="Disordered" evidence="2">
    <location>
        <begin position="421"/>
        <end position="444"/>
    </location>
</feature>
<dbReference type="SMART" id="SM00184">
    <property type="entry name" value="RING"/>
    <property type="match status" value="1"/>
</dbReference>
<dbReference type="SUPFAM" id="SSF57850">
    <property type="entry name" value="RING/U-box"/>
    <property type="match status" value="1"/>
</dbReference>
<dbReference type="GO" id="GO:0008270">
    <property type="term" value="F:zinc ion binding"/>
    <property type="evidence" value="ECO:0007669"/>
    <property type="project" value="UniProtKB-KW"/>
</dbReference>
<keyword evidence="1" id="KW-0862">Zinc</keyword>
<dbReference type="EMBL" id="JAWWNJ010000002">
    <property type="protein sequence ID" value="KAK7061887.1"/>
    <property type="molecule type" value="Genomic_DNA"/>
</dbReference>
<feature type="compositionally biased region" description="Polar residues" evidence="2">
    <location>
        <begin position="1022"/>
        <end position="1032"/>
    </location>
</feature>
<dbReference type="InterPro" id="IPR033276">
    <property type="entry name" value="BB"/>
</dbReference>
<feature type="region of interest" description="Disordered" evidence="2">
    <location>
        <begin position="784"/>
        <end position="806"/>
    </location>
</feature>
<evidence type="ECO:0000259" key="3">
    <source>
        <dbReference type="PROSITE" id="PS50089"/>
    </source>
</evidence>
<accession>A0AAW0E958</accession>
<dbReference type="PANTHER" id="PTHR46400:SF5">
    <property type="entry name" value="RING-TYPE DOMAIN-CONTAINING PROTEIN"/>
    <property type="match status" value="1"/>
</dbReference>
<dbReference type="InterPro" id="IPR001841">
    <property type="entry name" value="Znf_RING"/>
</dbReference>
<sequence length="1283" mass="140055">MSSSGQPPQLHLSLPPNTTSFKRSFDEQFGYLESPPSTLLQTHEPIDGTSSTASSSSSSTRSPDANETRRKRARSSNTSNHPESRSSEPSSSSSSSSFDSESPSDSFSHSSSSQAPRRHLLLDLGLGRTLGSSVALGLGMAASELQLGGRATSEPPPRLPTPELLESDDVEMPDIDIGFLRDEEPEEEPTSSADHVRRSVDRFNAFERHISVLRSSSPPVIPHPTSLSAHPASHAPPIFAATSAHYCNANISASTPPRLDLNLPTTSLSPGPTSPFSANISTRHLMASHLSLPHTNLFFSQQRRRVRAAVWSAIRSASPHPTRPFSQSPILECPALSPISPGISNSASAAQPRPNHGSSSSWRRPSHADSTIAGLRSIVHRTRAATPPCVSFRAHRRLRRPSMLVGRRMWILTMQGGENGGDVSVKLRGSSSAREKRRRAAEREQENPWRLDSIWDINAGVESESSLIRMRRELEEDQLASAISRELRMTERYLMDQQREEEHASTSLAARYLDSAWSILERRHRPRAVIRGALQDAWTARPRVRRVGSSSRDGVTDWLGGIERSVRHSITADLYDHLLSDHPTPRSVTPAVGSSSRIGVYDDSDSSDFRRGMVIRIFISIYASGPPPAVGIRWPPRLTLSPQSAAQPARTATHARAQVHPQPVLGLAELCHGPALLVSIASAIPWSEDRFLASLDVDTLSDLESDYDFLEPPSPPAVVPVERNIMTDQMTMIAAPASSSNVPWRLRSQRQSEAKHEEAPTASSALYSRRPFFLPRRPIVRLRQPSIGSGDTVPSSSATSSVDRRHVSWEAPSTARGLSCVYHSPVSQGEPLPPHPLPSPLCRCGEKIARPLPDTPRTSSVPSLPPPDLGGEFERGEDMLRTASSFTTFNPSEMAWLRRAAGAARRLPEPPSIPPLGFSHTLEGSSTAGPSQDSSSGQTERSNPSPLIRHPRPLSYHSGSLLGAERRLFSYAGPGRSSQPQSPDEDPRRFFPSDLHPHPRPRIRLCMHDAQCDGHAQRVGSPGTTASDSNPADSGFEYAASRAQRLILQYHARAEADDAEPSSSSSSSPCKGLDDDVWGSRGFMSGMGEAEPPQLRHRALRGDFRGEPALNSMFTRLPSWSAWRLYDFDSSYETLLSLGGWIGDARPKATPDNVLSSLETATYKDWATTDSDQRCPICLDDYKPTDRVMKLGDCRHWLHKECLEQWLKGANTCPVCRNAVKGKSRQRPQRHHHPHPGAGPSRRRDDSDPDGGGGGPSTSGIGGSGGGSGGDIPHTNWLNFLRD</sequence>
<keyword evidence="5" id="KW-1185">Reference proteome</keyword>
<feature type="compositionally biased region" description="Basic and acidic residues" evidence="2">
    <location>
        <begin position="750"/>
        <end position="759"/>
    </location>
</feature>
<feature type="region of interest" description="Disordered" evidence="2">
    <location>
        <begin position="342"/>
        <end position="367"/>
    </location>
</feature>
<keyword evidence="1" id="KW-0479">Metal-binding</keyword>
<feature type="region of interest" description="Disordered" evidence="2">
    <location>
        <begin position="971"/>
        <end position="1001"/>
    </location>
</feature>
<dbReference type="PROSITE" id="PS50089">
    <property type="entry name" value="ZF_RING_2"/>
    <property type="match status" value="1"/>
</dbReference>
<proteinExistence type="predicted"/>
<feature type="region of interest" description="Disordered" evidence="2">
    <location>
        <begin position="906"/>
        <end position="957"/>
    </location>
</feature>
<name>A0AAW0E958_9AGAR</name>
<feature type="compositionally biased region" description="Low complexity" evidence="2">
    <location>
        <begin position="87"/>
        <end position="113"/>
    </location>
</feature>
<feature type="compositionally biased region" description="Polar residues" evidence="2">
    <location>
        <begin position="922"/>
        <end position="945"/>
    </location>
</feature>
<dbReference type="PANTHER" id="PTHR46400">
    <property type="entry name" value="RING/U-BOX SUPERFAMILY PROTEIN"/>
    <property type="match status" value="1"/>
</dbReference>
<dbReference type="Proteomes" id="UP001362999">
    <property type="component" value="Unassembled WGS sequence"/>
</dbReference>
<protein>
    <recommendedName>
        <fullName evidence="3">RING-type domain-containing protein</fullName>
    </recommendedName>
</protein>
<feature type="compositionally biased region" description="Low complexity" evidence="2">
    <location>
        <begin position="49"/>
        <end position="62"/>
    </location>
</feature>
<keyword evidence="1" id="KW-0863">Zinc-finger</keyword>
<feature type="compositionally biased region" description="Basic and acidic residues" evidence="2">
    <location>
        <begin position="985"/>
        <end position="997"/>
    </location>
</feature>
<evidence type="ECO:0000256" key="1">
    <source>
        <dbReference type="PROSITE-ProRule" id="PRU00175"/>
    </source>
</evidence>
<reference evidence="4 5" key="1">
    <citation type="journal article" date="2024" name="J Genomics">
        <title>Draft genome sequencing and assembly of Favolaschia claudopus CIRM-BRFM 2984 isolated from oak limbs.</title>
        <authorList>
            <person name="Navarro D."/>
            <person name="Drula E."/>
            <person name="Chaduli D."/>
            <person name="Cazenave R."/>
            <person name="Ahrendt S."/>
            <person name="Wang J."/>
            <person name="Lipzen A."/>
            <person name="Daum C."/>
            <person name="Barry K."/>
            <person name="Grigoriev I.V."/>
            <person name="Favel A."/>
            <person name="Rosso M.N."/>
            <person name="Martin F."/>
        </authorList>
    </citation>
    <scope>NUCLEOTIDE SEQUENCE [LARGE SCALE GENOMIC DNA]</scope>
    <source>
        <strain evidence="4 5">CIRM-BRFM 2984</strain>
    </source>
</reference>
<feature type="compositionally biased region" description="Basic residues" evidence="2">
    <location>
        <begin position="1221"/>
        <end position="1235"/>
    </location>
</feature>
<gene>
    <name evidence="4" type="ORF">R3P38DRAFT_2832118</name>
</gene>